<dbReference type="SUPFAM" id="SSF55550">
    <property type="entry name" value="SH2 domain"/>
    <property type="match status" value="1"/>
</dbReference>
<gene>
    <name evidence="2" type="primary">Sh2d7</name>
    <name evidence="2" type="ORF">ATRCLA_R10785</name>
</gene>
<dbReference type="OrthoDB" id="6108017at2759"/>
<reference evidence="2" key="1">
    <citation type="submission" date="2020-02" db="EMBL/GenBank/DDBJ databases">
        <title>Bird 10,000 Genomes (B10K) Project - Family phase.</title>
        <authorList>
            <person name="Zhang G."/>
        </authorList>
    </citation>
    <scope>NUCLEOTIDE SEQUENCE</scope>
    <source>
        <strain evidence="2">B10K-DU-029-61</strain>
        <tissue evidence="2">Blood</tissue>
    </source>
</reference>
<dbReference type="InterPro" id="IPR036860">
    <property type="entry name" value="SH2_dom_sf"/>
</dbReference>
<keyword evidence="3" id="KW-1185">Reference proteome</keyword>
<sequence length="56" mass="6599">RGEGCCRHYMIEMQTNTRYIILGEDRAHTSLSELVRYHQTVGIQPFREMLTVPCEQ</sequence>
<name>A0A852P9U5_9PASS</name>
<feature type="non-terminal residue" evidence="2">
    <location>
        <position position="56"/>
    </location>
</feature>
<evidence type="ECO:0000313" key="3">
    <source>
        <dbReference type="Proteomes" id="UP000658642"/>
    </source>
</evidence>
<evidence type="ECO:0000256" key="1">
    <source>
        <dbReference type="ARBA" id="ARBA00022999"/>
    </source>
</evidence>
<feature type="non-terminal residue" evidence="2">
    <location>
        <position position="1"/>
    </location>
</feature>
<protein>
    <submittedName>
        <fullName evidence="2">SH2D7 protein</fullName>
    </submittedName>
</protein>
<proteinExistence type="predicted"/>
<accession>A0A852P9U5</accession>
<dbReference type="PANTHER" id="PTHR14388:SF22">
    <property type="entry name" value="SH2 DOMAIN-CONTAINING PROTEIN"/>
    <property type="match status" value="1"/>
</dbReference>
<dbReference type="Gene3D" id="3.30.505.10">
    <property type="entry name" value="SH2 domain"/>
    <property type="match status" value="1"/>
</dbReference>
<dbReference type="EMBL" id="WBMZ01012345">
    <property type="protein sequence ID" value="NXY22777.1"/>
    <property type="molecule type" value="Genomic_DNA"/>
</dbReference>
<comment type="caution">
    <text evidence="2">The sequence shown here is derived from an EMBL/GenBank/DDBJ whole genome shotgun (WGS) entry which is preliminary data.</text>
</comment>
<organism evidence="2 3">
    <name type="scientific">Atrichornis clamosus</name>
    <dbReference type="NCBI Taxonomy" id="449594"/>
    <lineage>
        <taxon>Eukaryota</taxon>
        <taxon>Metazoa</taxon>
        <taxon>Chordata</taxon>
        <taxon>Craniata</taxon>
        <taxon>Vertebrata</taxon>
        <taxon>Euteleostomi</taxon>
        <taxon>Archelosauria</taxon>
        <taxon>Archosauria</taxon>
        <taxon>Dinosauria</taxon>
        <taxon>Saurischia</taxon>
        <taxon>Theropoda</taxon>
        <taxon>Coelurosauria</taxon>
        <taxon>Aves</taxon>
        <taxon>Neognathae</taxon>
        <taxon>Neoaves</taxon>
        <taxon>Telluraves</taxon>
        <taxon>Australaves</taxon>
        <taxon>Passeriformes</taxon>
        <taxon>Menuridae</taxon>
        <taxon>Atrichornis</taxon>
    </lineage>
</organism>
<dbReference type="AlphaFoldDB" id="A0A852P9U5"/>
<dbReference type="Proteomes" id="UP000658642">
    <property type="component" value="Unassembled WGS sequence"/>
</dbReference>
<dbReference type="PANTHER" id="PTHR14388">
    <property type="entry name" value="T CELL-SPECIFIC ADAPTER PROTEIN TSAD"/>
    <property type="match status" value="1"/>
</dbReference>
<dbReference type="GO" id="GO:0005737">
    <property type="term" value="C:cytoplasm"/>
    <property type="evidence" value="ECO:0007669"/>
    <property type="project" value="TreeGrafter"/>
</dbReference>
<evidence type="ECO:0000313" key="2">
    <source>
        <dbReference type="EMBL" id="NXY22777.1"/>
    </source>
</evidence>
<keyword evidence="1" id="KW-0727">SH2 domain</keyword>